<evidence type="ECO:0000313" key="4">
    <source>
        <dbReference type="Proteomes" id="UP000242469"/>
    </source>
</evidence>
<sequence>MVYMMNKNKINKYLPLSLAIMFSGYTSVSIAGDQVEISAISAFNKGTAISKGFDQFVASINEDKNAPVRIRYVGGPEAMPPFQIGNAIKNGVVDMILSTGAFYSNVMPAADSLKLTRYSPQELRAAGKWSQLQQIWKEEMNVHLLAYTNYGNEFHLYTNKPLTSANLEGQRLRITPIYRAFFEELGASVMQTTPGEVYTALERGVVDGYGWTMQGVFDLGWQEQTKYRVDPGFYQADVTVMVNERTWSSKLTKEQRDYLTQKALWLESLNDNNAAISQNERKLQQDAGIQTLTLEGNEKERYLKVAYDAAWRELLDNDEETTKRIKEIID</sequence>
<dbReference type="STRING" id="1122198.SAMN02745729_12726"/>
<evidence type="ECO:0000313" key="3">
    <source>
        <dbReference type="EMBL" id="SEB16600.1"/>
    </source>
</evidence>
<proteinExistence type="predicted"/>
<dbReference type="Proteomes" id="UP000242469">
    <property type="component" value="Unassembled WGS sequence"/>
</dbReference>
<dbReference type="Pfam" id="PF03480">
    <property type="entry name" value="DctP"/>
    <property type="match status" value="1"/>
</dbReference>
<reference evidence="4" key="1">
    <citation type="submission" date="2016-10" db="EMBL/GenBank/DDBJ databases">
        <authorList>
            <person name="Varghese N."/>
            <person name="Submissions S."/>
        </authorList>
    </citation>
    <scope>NUCLEOTIDE SEQUENCE [LARGE SCALE GENOMIC DNA]</scope>
    <source>
        <strain evidence="4">DSM 11526</strain>
    </source>
</reference>
<accession>A0A1H4H5D6</accession>
<dbReference type="InterPro" id="IPR018389">
    <property type="entry name" value="DctP_fam"/>
</dbReference>
<dbReference type="InterPro" id="IPR038404">
    <property type="entry name" value="TRAP_DctP_sf"/>
</dbReference>
<evidence type="ECO:0000256" key="1">
    <source>
        <dbReference type="ARBA" id="ARBA00022729"/>
    </source>
</evidence>
<organism evidence="3 4">
    <name type="scientific">Marinobacterium iners DSM 11526</name>
    <dbReference type="NCBI Taxonomy" id="1122198"/>
    <lineage>
        <taxon>Bacteria</taxon>
        <taxon>Pseudomonadati</taxon>
        <taxon>Pseudomonadota</taxon>
        <taxon>Gammaproteobacteria</taxon>
        <taxon>Oceanospirillales</taxon>
        <taxon>Oceanospirillaceae</taxon>
        <taxon>Marinobacterium</taxon>
    </lineage>
</organism>
<dbReference type="PANTHER" id="PTHR33376:SF5">
    <property type="entry name" value="EXTRACYTOPLASMIC SOLUTE RECEPTOR PROTEIN"/>
    <property type="match status" value="1"/>
</dbReference>
<dbReference type="OrthoDB" id="6073716at2"/>
<dbReference type="NCBIfam" id="NF037995">
    <property type="entry name" value="TRAP_S1"/>
    <property type="match status" value="1"/>
</dbReference>
<dbReference type="Gene3D" id="3.40.190.170">
    <property type="entry name" value="Bacterial extracellular solute-binding protein, family 7"/>
    <property type="match status" value="1"/>
</dbReference>
<gene>
    <name evidence="3" type="ORF">SAMN02745729_12726</name>
</gene>
<name>A0A1H4H5D6_9GAMM</name>
<dbReference type="EMBL" id="FNRJ01000027">
    <property type="protein sequence ID" value="SEB16600.1"/>
    <property type="molecule type" value="Genomic_DNA"/>
</dbReference>
<feature type="signal peptide" evidence="2">
    <location>
        <begin position="1"/>
        <end position="31"/>
    </location>
</feature>
<keyword evidence="1 2" id="KW-0732">Signal</keyword>
<protein>
    <submittedName>
        <fullName evidence="3">TRAP-type C4-dicarboxylate transport system, substrate-binding protein</fullName>
    </submittedName>
</protein>
<dbReference type="GO" id="GO:0055085">
    <property type="term" value="P:transmembrane transport"/>
    <property type="evidence" value="ECO:0007669"/>
    <property type="project" value="InterPro"/>
</dbReference>
<dbReference type="AlphaFoldDB" id="A0A1H4H5D6"/>
<keyword evidence="4" id="KW-1185">Reference proteome</keyword>
<feature type="chain" id="PRO_5017345382" evidence="2">
    <location>
        <begin position="32"/>
        <end position="330"/>
    </location>
</feature>
<dbReference type="PANTHER" id="PTHR33376">
    <property type="match status" value="1"/>
</dbReference>
<evidence type="ECO:0000256" key="2">
    <source>
        <dbReference type="SAM" id="SignalP"/>
    </source>
</evidence>